<evidence type="ECO:0000313" key="3">
    <source>
        <dbReference type="Proteomes" id="UP001598130"/>
    </source>
</evidence>
<keyword evidence="3" id="KW-1185">Reference proteome</keyword>
<dbReference type="EMBL" id="JAOTJD010000037">
    <property type="protein sequence ID" value="MFD3265667.1"/>
    <property type="molecule type" value="Genomic_DNA"/>
</dbReference>
<name>A0ABW6CRE9_9CAUL</name>
<accession>A0ABW6CRE9</accession>
<protein>
    <submittedName>
        <fullName evidence="2">TIGR02301 family protein</fullName>
    </submittedName>
</protein>
<dbReference type="Pfam" id="PF09539">
    <property type="entry name" value="DUF2385"/>
    <property type="match status" value="1"/>
</dbReference>
<reference evidence="2 3" key="1">
    <citation type="submission" date="2022-09" db="EMBL/GenBank/DDBJ databases">
        <title>New species of Phenylobacterium.</title>
        <authorList>
            <person name="Mieszkin S."/>
        </authorList>
    </citation>
    <scope>NUCLEOTIDE SEQUENCE [LARGE SCALE GENOMIC DNA]</scope>
    <source>
        <strain evidence="2 3">HK31-G</strain>
    </source>
</reference>
<dbReference type="InterPro" id="IPR012645">
    <property type="entry name" value="CHP02301"/>
</dbReference>
<organism evidence="2 3">
    <name type="scientific">Phenylobacterium ferrooxidans</name>
    <dbReference type="NCBI Taxonomy" id="2982689"/>
    <lineage>
        <taxon>Bacteria</taxon>
        <taxon>Pseudomonadati</taxon>
        <taxon>Pseudomonadota</taxon>
        <taxon>Alphaproteobacteria</taxon>
        <taxon>Caulobacterales</taxon>
        <taxon>Caulobacteraceae</taxon>
        <taxon>Phenylobacterium</taxon>
    </lineage>
</organism>
<dbReference type="Proteomes" id="UP001598130">
    <property type="component" value="Unassembled WGS sequence"/>
</dbReference>
<evidence type="ECO:0000313" key="2">
    <source>
        <dbReference type="EMBL" id="MFD3265667.1"/>
    </source>
</evidence>
<dbReference type="NCBIfam" id="TIGR02301">
    <property type="entry name" value="TIGR02301 family protein"/>
    <property type="match status" value="1"/>
</dbReference>
<feature type="signal peptide" evidence="1">
    <location>
        <begin position="1"/>
        <end position="19"/>
    </location>
</feature>
<dbReference type="RefSeq" id="WP_377371055.1">
    <property type="nucleotide sequence ID" value="NZ_JAOTJD010000037.1"/>
</dbReference>
<keyword evidence="1" id="KW-0732">Signal</keyword>
<feature type="chain" id="PRO_5046598283" evidence="1">
    <location>
        <begin position="20"/>
        <end position="143"/>
    </location>
</feature>
<proteinExistence type="predicted"/>
<comment type="caution">
    <text evidence="2">The sequence shown here is derived from an EMBL/GenBank/DDBJ whole genome shotgun (WGS) entry which is preliminary data.</text>
</comment>
<evidence type="ECO:0000256" key="1">
    <source>
        <dbReference type="SAM" id="SignalP"/>
    </source>
</evidence>
<gene>
    <name evidence="2" type="ORF">OCL97_17050</name>
</gene>
<sequence length="143" mass="15788">MRRLMLTLALAAVAFPVLAQDRSPAQRQSLVDLAYVLGESHALRQACAGAEDQFWRTRMMNLVSNEKPDAALDGRLKESFNTGFASRQTEFQSCGPASRRAELAAANHGLDISKRLAKVMIKTDREPLPTIFEMNATGEQAPR</sequence>